<dbReference type="Pfam" id="PF12891">
    <property type="entry name" value="Glyco_hydro_44"/>
    <property type="match status" value="1"/>
</dbReference>
<dbReference type="KEGG" id="llu:AKJ09_05775"/>
<dbReference type="SUPFAM" id="SSF51445">
    <property type="entry name" value="(Trans)glycosidases"/>
    <property type="match status" value="1"/>
</dbReference>
<sequence length="532" mass="59036">MDVVTVVNTNEERRRISPLIYGMNTVRGDLAPPDVLAGVSFVRRGADRANSYNWETNASNGSFATGWGNDMLLAGALANPTAPGELDRSIIATNIAAGRGTMVPFVMNDYVAGPPASNIPFTTPGWNIDQYFRRVELVKPTPFAATPDLNDGVVYTDEHIDFLRHQFQTDIFASGSSQVMVGTDNEPDLFDFNYPMLQRGAGAAIVDASGVVLGHRVTGDEFTADFLRFAQRVKQMAPNAPIVGPDHYHYDGWTSWHSTMPQYTDDGRWYMDDFLAEVRARSEAIGTRLLDTWDFHWYPQRVFGGTYTWAIDNAVRPMTDAEIEAVLQGPRSYWDPEFDEHSWITDDHLHGPAYILTRLLNRVEAGYPGTKLGVTEYFPGGCSHVSSALATVDSLGVFGRMGIHMAAMWPHKCDLRYPYGGFKLVRNADGNGLRFAGTSVKVEHPEKAPSSVYAASDDARETTVLVINKTNAPRRFGLRIYNGMHFTEVEVHRIDAEHADPYPVTRDAVVKYNAYAYEAPAMSAALLVFRAP</sequence>
<proteinExistence type="predicted"/>
<keyword evidence="3" id="KW-1185">Reference proteome</keyword>
<gene>
    <name evidence="2" type="ORF">AKJ09_05775</name>
</gene>
<evidence type="ECO:0000313" key="2">
    <source>
        <dbReference type="EMBL" id="AKU99111.1"/>
    </source>
</evidence>
<feature type="domain" description="Glycoside hydrolase family 44 catalytic" evidence="1">
    <location>
        <begin position="88"/>
        <end position="300"/>
    </location>
</feature>
<dbReference type="AlphaFoldDB" id="A0A0K1Q0D3"/>
<dbReference type="InterPro" id="IPR013780">
    <property type="entry name" value="Glyco_hydro_b"/>
</dbReference>
<dbReference type="Proteomes" id="UP000064967">
    <property type="component" value="Chromosome"/>
</dbReference>
<protein>
    <submittedName>
        <fullName evidence="2">Endoglucanase J, the largest catalytic component of the cellulosome / Endoglucanase A</fullName>
    </submittedName>
</protein>
<evidence type="ECO:0000313" key="3">
    <source>
        <dbReference type="Proteomes" id="UP000064967"/>
    </source>
</evidence>
<dbReference type="InterPro" id="IPR017853">
    <property type="entry name" value="GH"/>
</dbReference>
<dbReference type="Gene3D" id="3.20.20.80">
    <property type="entry name" value="Glycosidases"/>
    <property type="match status" value="1"/>
</dbReference>
<dbReference type="Gene3D" id="2.60.40.1180">
    <property type="entry name" value="Golgi alpha-mannosidase II"/>
    <property type="match status" value="1"/>
</dbReference>
<dbReference type="EMBL" id="CP012333">
    <property type="protein sequence ID" value="AKU99111.1"/>
    <property type="molecule type" value="Genomic_DNA"/>
</dbReference>
<evidence type="ECO:0000259" key="1">
    <source>
        <dbReference type="Pfam" id="PF12891"/>
    </source>
</evidence>
<dbReference type="InterPro" id="IPR024745">
    <property type="entry name" value="GH44_cat"/>
</dbReference>
<name>A0A0K1Q0D3_9BACT</name>
<organism evidence="2 3">
    <name type="scientific">Labilithrix luteola</name>
    <dbReference type="NCBI Taxonomy" id="1391654"/>
    <lineage>
        <taxon>Bacteria</taxon>
        <taxon>Pseudomonadati</taxon>
        <taxon>Myxococcota</taxon>
        <taxon>Polyangia</taxon>
        <taxon>Polyangiales</taxon>
        <taxon>Labilitrichaceae</taxon>
        <taxon>Labilithrix</taxon>
    </lineage>
</organism>
<accession>A0A0K1Q0D3</accession>
<dbReference type="STRING" id="1391654.AKJ09_05775"/>
<reference evidence="2 3" key="1">
    <citation type="submission" date="2015-08" db="EMBL/GenBank/DDBJ databases">
        <authorList>
            <person name="Babu N.S."/>
            <person name="Beckwith C.J."/>
            <person name="Beseler K.G."/>
            <person name="Brison A."/>
            <person name="Carone J.V."/>
            <person name="Caskin T.P."/>
            <person name="Diamond M."/>
            <person name="Durham M.E."/>
            <person name="Foxe J.M."/>
            <person name="Go M."/>
            <person name="Henderson B.A."/>
            <person name="Jones I.B."/>
            <person name="McGettigan J.A."/>
            <person name="Micheletti S.J."/>
            <person name="Nasrallah M.E."/>
            <person name="Ortiz D."/>
            <person name="Piller C.R."/>
            <person name="Privatt S.R."/>
            <person name="Schneider S.L."/>
            <person name="Sharp S."/>
            <person name="Smith T.C."/>
            <person name="Stanton J.D."/>
            <person name="Ullery H.E."/>
            <person name="Wilson R.J."/>
            <person name="Serrano M.G."/>
            <person name="Buck G."/>
            <person name="Lee V."/>
            <person name="Wang Y."/>
            <person name="Carvalho R."/>
            <person name="Voegtly L."/>
            <person name="Shi R."/>
            <person name="Duckworth R."/>
            <person name="Johnson A."/>
            <person name="Loviza R."/>
            <person name="Walstead R."/>
            <person name="Shah Z."/>
            <person name="Kiflezghi M."/>
            <person name="Wade K."/>
            <person name="Ball S.L."/>
            <person name="Bradley K.W."/>
            <person name="Asai D.J."/>
            <person name="Bowman C.A."/>
            <person name="Russell D.A."/>
            <person name="Pope W.H."/>
            <person name="Jacobs-Sera D."/>
            <person name="Hendrix R.W."/>
            <person name="Hatfull G.F."/>
        </authorList>
    </citation>
    <scope>NUCLEOTIDE SEQUENCE [LARGE SCALE GENOMIC DNA]</scope>
    <source>
        <strain evidence="2 3">DSM 27648</strain>
    </source>
</reference>